<dbReference type="PROSITE" id="PS50887">
    <property type="entry name" value="GGDEF"/>
    <property type="match status" value="1"/>
</dbReference>
<name>A0A2T4UHE6_9ACTN</name>
<dbReference type="NCBIfam" id="TIGR00254">
    <property type="entry name" value="GGDEF"/>
    <property type="match status" value="1"/>
</dbReference>
<evidence type="ECO:0000259" key="1">
    <source>
        <dbReference type="PROSITE" id="PS50887"/>
    </source>
</evidence>
<evidence type="ECO:0000259" key="3">
    <source>
        <dbReference type="PROSITE" id="PS51832"/>
    </source>
</evidence>
<evidence type="ECO:0000259" key="2">
    <source>
        <dbReference type="PROSITE" id="PS51831"/>
    </source>
</evidence>
<accession>A0A2T4UHE6</accession>
<dbReference type="Gene3D" id="3.30.70.270">
    <property type="match status" value="1"/>
</dbReference>
<feature type="domain" description="HD" evidence="2">
    <location>
        <begin position="251"/>
        <end position="372"/>
    </location>
</feature>
<dbReference type="EMBL" id="PYYB01000001">
    <property type="protein sequence ID" value="PTL58660.1"/>
    <property type="molecule type" value="Genomic_DNA"/>
</dbReference>
<keyword evidence="5" id="KW-1185">Reference proteome</keyword>
<dbReference type="SMART" id="SM00471">
    <property type="entry name" value="HDc"/>
    <property type="match status" value="1"/>
</dbReference>
<dbReference type="InterPro" id="IPR037522">
    <property type="entry name" value="HD_GYP_dom"/>
</dbReference>
<dbReference type="CDD" id="cd01949">
    <property type="entry name" value="GGDEF"/>
    <property type="match status" value="1"/>
</dbReference>
<dbReference type="Pfam" id="PF00990">
    <property type="entry name" value="GGDEF"/>
    <property type="match status" value="1"/>
</dbReference>
<dbReference type="SUPFAM" id="SSF55073">
    <property type="entry name" value="Nucleotide cyclase"/>
    <property type="match status" value="1"/>
</dbReference>
<dbReference type="InterPro" id="IPR050469">
    <property type="entry name" value="Diguanylate_Cyclase"/>
</dbReference>
<dbReference type="AlphaFoldDB" id="A0A2T4UHE6"/>
<protein>
    <recommendedName>
        <fullName evidence="6">Diguanylate cyclase</fullName>
    </recommendedName>
</protein>
<dbReference type="InterPro" id="IPR000160">
    <property type="entry name" value="GGDEF_dom"/>
</dbReference>
<feature type="domain" description="GGDEF" evidence="1">
    <location>
        <begin position="83"/>
        <end position="212"/>
    </location>
</feature>
<dbReference type="PROSITE" id="PS51832">
    <property type="entry name" value="HD_GYP"/>
    <property type="match status" value="1"/>
</dbReference>
<dbReference type="PROSITE" id="PS51831">
    <property type="entry name" value="HD"/>
    <property type="match status" value="1"/>
</dbReference>
<evidence type="ECO:0000313" key="4">
    <source>
        <dbReference type="EMBL" id="PTL58660.1"/>
    </source>
</evidence>
<organism evidence="4 5">
    <name type="scientific">Paraconexibacter algicola</name>
    <dbReference type="NCBI Taxonomy" id="2133960"/>
    <lineage>
        <taxon>Bacteria</taxon>
        <taxon>Bacillati</taxon>
        <taxon>Actinomycetota</taxon>
        <taxon>Thermoleophilia</taxon>
        <taxon>Solirubrobacterales</taxon>
        <taxon>Paraconexibacteraceae</taxon>
        <taxon>Paraconexibacter</taxon>
    </lineage>
</organism>
<comment type="caution">
    <text evidence="4">The sequence shown here is derived from an EMBL/GenBank/DDBJ whole genome shotgun (WGS) entry which is preliminary data.</text>
</comment>
<evidence type="ECO:0000313" key="5">
    <source>
        <dbReference type="Proteomes" id="UP000240739"/>
    </source>
</evidence>
<dbReference type="GO" id="GO:0043709">
    <property type="term" value="P:cell adhesion involved in single-species biofilm formation"/>
    <property type="evidence" value="ECO:0007669"/>
    <property type="project" value="TreeGrafter"/>
</dbReference>
<dbReference type="OrthoDB" id="23692at2"/>
<dbReference type="SUPFAM" id="SSF109604">
    <property type="entry name" value="HD-domain/PDEase-like"/>
    <property type="match status" value="1"/>
</dbReference>
<dbReference type="InterPro" id="IPR003607">
    <property type="entry name" value="HD/PDEase_dom"/>
</dbReference>
<sequence>MLLLVVALAGWGLAAAGALVALRAHRAARHAEREAQAHRAQREETEGRLGAIAAIDAQTGLLNHRAFHQRLEDEVGRALRHERPLSVVVLDLDHFKAINDRHGHPAGDRVLAEAAARITAIARVGEHVARVGGEEFALILPDADGVGAFAAAERLRQAIAARPFAEVGTLTVSVGVCALSTAGSATELYRLADVALYWAKDHGRNMTFRYTPEVAAELQPQRERDGASDRARALASLRALGTLVDDRHPSTVGHAERVAALAHALALEAGWSPDRAQRLRDAALVHDVGKVALREEVLLKTAQLDSDERAHVQTHAMIGARIASSVLDEEQLRWIRGHHERWDGTGYPDGLAGDAIPDGAALLALADAWDAMRSDRWYQRSRDPSGALAEVRREAGRHFAPGAARLLEGLAATGRLRRMTGVR</sequence>
<dbReference type="PANTHER" id="PTHR45138:SF9">
    <property type="entry name" value="DIGUANYLATE CYCLASE DGCM-RELATED"/>
    <property type="match status" value="1"/>
</dbReference>
<dbReference type="GO" id="GO:0005886">
    <property type="term" value="C:plasma membrane"/>
    <property type="evidence" value="ECO:0007669"/>
    <property type="project" value="TreeGrafter"/>
</dbReference>
<dbReference type="SMART" id="SM00267">
    <property type="entry name" value="GGDEF"/>
    <property type="match status" value="1"/>
</dbReference>
<dbReference type="InterPro" id="IPR043128">
    <property type="entry name" value="Rev_trsase/Diguanyl_cyclase"/>
</dbReference>
<dbReference type="PANTHER" id="PTHR45138">
    <property type="entry name" value="REGULATORY COMPONENTS OF SENSORY TRANSDUCTION SYSTEM"/>
    <property type="match status" value="1"/>
</dbReference>
<feature type="domain" description="HD-GYP" evidence="3">
    <location>
        <begin position="229"/>
        <end position="423"/>
    </location>
</feature>
<dbReference type="InterPro" id="IPR006674">
    <property type="entry name" value="HD_domain"/>
</dbReference>
<dbReference type="FunFam" id="3.30.70.270:FF:000001">
    <property type="entry name" value="Diguanylate cyclase domain protein"/>
    <property type="match status" value="1"/>
</dbReference>
<proteinExistence type="predicted"/>
<evidence type="ECO:0008006" key="6">
    <source>
        <dbReference type="Google" id="ProtNLM"/>
    </source>
</evidence>
<dbReference type="GO" id="GO:1902201">
    <property type="term" value="P:negative regulation of bacterial-type flagellum-dependent cell motility"/>
    <property type="evidence" value="ECO:0007669"/>
    <property type="project" value="TreeGrafter"/>
</dbReference>
<gene>
    <name evidence="4" type="ORF">C7Y72_02830</name>
</gene>
<dbReference type="Pfam" id="PF13487">
    <property type="entry name" value="HD_5"/>
    <property type="match status" value="1"/>
</dbReference>
<dbReference type="CDD" id="cd00077">
    <property type="entry name" value="HDc"/>
    <property type="match status" value="1"/>
</dbReference>
<dbReference type="RefSeq" id="WP_107567097.1">
    <property type="nucleotide sequence ID" value="NZ_PYYB01000001.1"/>
</dbReference>
<dbReference type="Proteomes" id="UP000240739">
    <property type="component" value="Unassembled WGS sequence"/>
</dbReference>
<dbReference type="Gene3D" id="1.10.3210.10">
    <property type="entry name" value="Hypothetical protein af1432"/>
    <property type="match status" value="1"/>
</dbReference>
<dbReference type="InterPro" id="IPR029787">
    <property type="entry name" value="Nucleotide_cyclase"/>
</dbReference>
<reference evidence="4 5" key="1">
    <citation type="submission" date="2018-03" db="EMBL/GenBank/DDBJ databases">
        <title>Aquarubrobacter algicola gen. nov., sp. nov., a novel actinobacterium isolated from shallow eutrophic lake during the end of cyanobacterial harmful algal blooms.</title>
        <authorList>
            <person name="Chun S.J."/>
        </authorList>
    </citation>
    <scope>NUCLEOTIDE SEQUENCE [LARGE SCALE GENOMIC DNA]</scope>
    <source>
        <strain evidence="4 5">Seoho-28</strain>
    </source>
</reference>
<dbReference type="GO" id="GO:0052621">
    <property type="term" value="F:diguanylate cyclase activity"/>
    <property type="evidence" value="ECO:0007669"/>
    <property type="project" value="TreeGrafter"/>
</dbReference>